<feature type="compositionally biased region" description="Low complexity" evidence="1">
    <location>
        <begin position="156"/>
        <end position="176"/>
    </location>
</feature>
<evidence type="ECO:0000313" key="3">
    <source>
        <dbReference type="EMBL" id="MFC5667457.1"/>
    </source>
</evidence>
<feature type="region of interest" description="Disordered" evidence="1">
    <location>
        <begin position="156"/>
        <end position="191"/>
    </location>
</feature>
<comment type="caution">
    <text evidence="3">The sequence shown here is derived from an EMBL/GenBank/DDBJ whole genome shotgun (WGS) entry which is preliminary data.</text>
</comment>
<keyword evidence="4" id="KW-1185">Reference proteome</keyword>
<reference evidence="4" key="1">
    <citation type="journal article" date="2019" name="Int. J. Syst. Evol. Microbiol.">
        <title>The Global Catalogue of Microorganisms (GCM) 10K type strain sequencing project: providing services to taxonomists for standard genome sequencing and annotation.</title>
        <authorList>
            <consortium name="The Broad Institute Genomics Platform"/>
            <consortium name="The Broad Institute Genome Sequencing Center for Infectious Disease"/>
            <person name="Wu L."/>
            <person name="Ma J."/>
        </authorList>
    </citation>
    <scope>NUCLEOTIDE SEQUENCE [LARGE SCALE GENOMIC DNA]</scope>
    <source>
        <strain evidence="4">CGMCC 4.1437</strain>
    </source>
</reference>
<feature type="signal peptide" evidence="2">
    <location>
        <begin position="1"/>
        <end position="27"/>
    </location>
</feature>
<evidence type="ECO:0000256" key="1">
    <source>
        <dbReference type="SAM" id="MobiDB-lite"/>
    </source>
</evidence>
<evidence type="ECO:0008006" key="5">
    <source>
        <dbReference type="Google" id="ProtNLM"/>
    </source>
</evidence>
<dbReference type="Proteomes" id="UP001595975">
    <property type="component" value="Unassembled WGS sequence"/>
</dbReference>
<proteinExistence type="predicted"/>
<organism evidence="3 4">
    <name type="scientific">Kitasatospora misakiensis</name>
    <dbReference type="NCBI Taxonomy" id="67330"/>
    <lineage>
        <taxon>Bacteria</taxon>
        <taxon>Bacillati</taxon>
        <taxon>Actinomycetota</taxon>
        <taxon>Actinomycetes</taxon>
        <taxon>Kitasatosporales</taxon>
        <taxon>Streptomycetaceae</taxon>
        <taxon>Kitasatospora</taxon>
    </lineage>
</organism>
<keyword evidence="2" id="KW-0732">Signal</keyword>
<dbReference type="EMBL" id="JBHSOF010000057">
    <property type="protein sequence ID" value="MFC5667457.1"/>
    <property type="molecule type" value="Genomic_DNA"/>
</dbReference>
<evidence type="ECO:0000313" key="4">
    <source>
        <dbReference type="Proteomes" id="UP001595975"/>
    </source>
</evidence>
<sequence length="209" mass="20582">MGPGVVVTGLTLGALAVVSLLAFQANGAQDRAVAANPSTSTAVTSSGPAASATPTATPTPTAPTLPTAGTGTGLRVVYSVSTHYVWLIDPRKTPQVVAVFPVTPGTVEPAPGSYPVYSRTPSGTGTDGRQIEHVVRFAQQNGVVFGFSAAVDGAATGAPPAAPAPSASASGSASGSTSGGKTGGIRSSRADGQLLWDFAPKDTKVVVIP</sequence>
<evidence type="ECO:0000256" key="2">
    <source>
        <dbReference type="SAM" id="SignalP"/>
    </source>
</evidence>
<feature type="compositionally biased region" description="Low complexity" evidence="1">
    <location>
        <begin position="39"/>
        <end position="69"/>
    </location>
</feature>
<protein>
    <recommendedName>
        <fullName evidence="5">L,D-transpeptidase</fullName>
    </recommendedName>
</protein>
<gene>
    <name evidence="3" type="ORF">ACFP3U_31370</name>
</gene>
<dbReference type="RefSeq" id="WP_380229127.1">
    <property type="nucleotide sequence ID" value="NZ_JBHSOF010000057.1"/>
</dbReference>
<name>A0ABW0XCD4_9ACTN</name>
<feature type="chain" id="PRO_5046439243" description="L,D-transpeptidase" evidence="2">
    <location>
        <begin position="28"/>
        <end position="209"/>
    </location>
</feature>
<accession>A0ABW0XCD4</accession>
<feature type="region of interest" description="Disordered" evidence="1">
    <location>
        <begin position="39"/>
        <end position="70"/>
    </location>
</feature>